<proteinExistence type="predicted"/>
<feature type="coiled-coil region" evidence="1">
    <location>
        <begin position="1383"/>
        <end position="1410"/>
    </location>
</feature>
<feature type="compositionally biased region" description="Basic and acidic residues" evidence="2">
    <location>
        <begin position="1795"/>
        <end position="1852"/>
    </location>
</feature>
<dbReference type="InterPro" id="IPR050923">
    <property type="entry name" value="Cell_Proc_Reg/RNA_Proc"/>
</dbReference>
<feature type="compositionally biased region" description="Polar residues" evidence="2">
    <location>
        <begin position="589"/>
        <end position="611"/>
    </location>
</feature>
<dbReference type="SUPFAM" id="SSF49879">
    <property type="entry name" value="SMAD/FHA domain"/>
    <property type="match status" value="2"/>
</dbReference>
<reference evidence="4 5" key="1">
    <citation type="submission" date="2022-03" db="EMBL/GenBank/DDBJ databases">
        <title>A chromosomal length assembly of Cordylochernes scorpioides.</title>
        <authorList>
            <person name="Zeh D."/>
            <person name="Zeh J."/>
        </authorList>
    </citation>
    <scope>NUCLEOTIDE SEQUENCE [LARGE SCALE GENOMIC DNA]</scope>
    <source>
        <strain evidence="4">IN4F17</strain>
        <tissue evidence="4">Whole Body</tissue>
    </source>
</reference>
<organism evidence="4 5">
    <name type="scientific">Cordylochernes scorpioides</name>
    <dbReference type="NCBI Taxonomy" id="51811"/>
    <lineage>
        <taxon>Eukaryota</taxon>
        <taxon>Metazoa</taxon>
        <taxon>Ecdysozoa</taxon>
        <taxon>Arthropoda</taxon>
        <taxon>Chelicerata</taxon>
        <taxon>Arachnida</taxon>
        <taxon>Pseudoscorpiones</taxon>
        <taxon>Cheliferoidea</taxon>
        <taxon>Chernetidae</taxon>
        <taxon>Cordylochernes</taxon>
    </lineage>
</organism>
<feature type="compositionally biased region" description="Basic residues" evidence="2">
    <location>
        <begin position="675"/>
        <end position="684"/>
    </location>
</feature>
<feature type="compositionally biased region" description="Basic and acidic residues" evidence="2">
    <location>
        <begin position="1662"/>
        <end position="1679"/>
    </location>
</feature>
<dbReference type="InterPro" id="IPR000253">
    <property type="entry name" value="FHA_dom"/>
</dbReference>
<gene>
    <name evidence="4" type="ORF">LAZ67_22001585</name>
</gene>
<accession>A0ABY6LQY5</accession>
<dbReference type="SMART" id="SM00240">
    <property type="entry name" value="FHA"/>
    <property type="match status" value="2"/>
</dbReference>
<dbReference type="Pfam" id="PF21107">
    <property type="entry name" value="STPRs"/>
    <property type="match status" value="2"/>
</dbReference>
<feature type="compositionally biased region" description="Basic and acidic residues" evidence="2">
    <location>
        <begin position="637"/>
        <end position="674"/>
    </location>
</feature>
<dbReference type="PANTHER" id="PTHR23308">
    <property type="entry name" value="NUCLEAR INHIBITOR OF PROTEIN PHOSPHATASE-1"/>
    <property type="match status" value="1"/>
</dbReference>
<keyword evidence="1" id="KW-0175">Coiled coil</keyword>
<sequence>MVETRSGKMQDPAQERIKAEEAAKPQLGATIYISENMDETSNSSQAEEQPEFKNDIKQEEPEEFKVPTIEKLPPDMDKTKVKLEPKGSIEASNLTLPKKPEKETLPLPYKEPKWSGVSEEKYSFEVLKNGLIIHQIDLTKSPYIVFGRLENCDVSLEHPSISRYHAIVQYKVSDDDSKGYYIYDLGSTHGTFVNKLKIAPKVYVRLKVGYVIKFGGSTRMFILQGPEEDEEPESELTVTEIKELARKRIEELKAKAEEPEEKEEEENAGIDWGMADDAEEIISENPFALNKAAEELNLEDPKKTLRGWFEREGCELEYKVEEIGPGHFSCRIELPISDDAGAPIFAEAALKGKKKDVNIACALEACRILDQHGLLQQAHHEGRQKKRNWEETDFYASDEDTFLDRTGTIEMKRIKRKLAANKLEVETYDTVKEKLETFNKEIEDIERKLAEDKASADVSTDDNADSLDIFLKTMKTGSSLDKATRSKLKMDLAELKQQRDHYQILAEKVQPTKLPPLEPKPMVKNTAKDFKFFIGKRKGGSSVSKPIRPQVKVPVPAQQDTEDIIEEEDLPSKPTEIPEKEQMEVEMTNIPSSSENIKPPKQIQSKPSTQILEERSEQNISEKQEDKTTKQTIINQPDDKNTEQKIETPSKHTDQSAQKEEKRKESPVSEEQTKKKPKRQRPNKKKVEVGATYDGTDPDYVLWLPPDDQKGDGRKAAAAAKWQNARQQETADQRAERLQRDSEAKRLKLDNETAEQRAARLLRKAETSRSRFDNETAEQRAARLLRKAETSRSRIDNETAEQRAARLLRKAETSRSRIDNETAEQSAARLLRKAETSRSRIDNETAKQHAARLLRKAETSRSRIDNETAEQRAARLLRKAETSRSRIDNETAEQHAARLLRKAETYVIDYKHKVIRPNKKIVCDKAQFGLSTYIIALFSLCEVHCVKFTDRICCRMVETSSGKMQDPAQERIKAEEAAKPQLGAIIYISENMDETSNSSQAEEQPEFKNDIKQEEPEEFKVPTIEKLPPDMDKTKVKLEPKGSIEASNLTLPKKPEKETLPLPYKEPKWSGVSEEKYSFEVLKNGLIINQIDLTKSPYIVFGRLENCDVSLEHPSISRYHAIVQYKVSDDDSKGYYIYDLGSTHGTFVNKLKIAPKVYVRLKVGYVIKFGGSTRMFILQGPEEDEEPESELTVTEIKELARKRIEELKAKAEEPEEKEEEENAGIDWGMADDAEEIISENPFALNKAAEELNLEDPKKTLRGWFEREGCELEYKVEEIGPGHFSCRIELPISDDAGAPIFAEAALKGKKKDVNIACALEACRILDQHGLLRQAHHEGRQKKRNWEETDFYASDEDTFLDRTGTIEKKRIKRKLAANKLEVETYDTVKEKLETFNKEIEDIERKLAEDKASADVSTDDNADSLDIFLKTMKTGSSLDKATRSKLKMDLAELKQQRDHYQILAEKVQPTKLPPLEPKPMVKNTAKDFKFFIGKRKGGSSVSKPIRPQVKVPVPAQQDTEDIIEEEDLPSKPTEIPEKEQMEVEMTNIPSSSENIKPPKQIQSKPSTQILEERSEQNISEKQEDKTTKQTIINQPDDKNTEQKIETPSKHTDQSAQKEEKRKESPVSEEQTKKKPKRQRPNKKKVEVGATYDGTDPDYVLWLPPDDQKGDWQKYNSEEERKAAAAAKRQNARQQETADQRAERLQRDSEAKRLKLDNETAEQRAARLLRKAETSRSRIDNETAEQRAARLLRKAETSRSRIDNETAEQRAARLLRKAETSRSRIDNETAEQSAARLLRKAETSRSRIDNETAEQHAARLLRKAETSRSRIDNETAEQRAARLLRKAETSRSRIDNETAEQSAARLLRKAETSRSRIDNETAEQQAARLLRKAETYVIDYKHK</sequence>
<dbReference type="InterPro" id="IPR008984">
    <property type="entry name" value="SMAD_FHA_dom_sf"/>
</dbReference>
<feature type="compositionally biased region" description="Basic residues" evidence="2">
    <location>
        <begin position="1630"/>
        <end position="1639"/>
    </location>
</feature>
<feature type="compositionally biased region" description="Acidic residues" evidence="2">
    <location>
        <begin position="560"/>
        <end position="569"/>
    </location>
</feature>
<dbReference type="CDD" id="cd22677">
    <property type="entry name" value="FHA_Kanadaptin"/>
    <property type="match status" value="2"/>
</dbReference>
<dbReference type="EMBL" id="CP092884">
    <property type="protein sequence ID" value="UYV82969.1"/>
    <property type="molecule type" value="Genomic_DNA"/>
</dbReference>
<feature type="region of interest" description="Disordered" evidence="2">
    <location>
        <begin position="1493"/>
        <end position="1715"/>
    </location>
</feature>
<keyword evidence="5" id="KW-1185">Reference proteome</keyword>
<name>A0ABY6LQY5_9ARAC</name>
<feature type="compositionally biased region" description="Basic and acidic residues" evidence="2">
    <location>
        <begin position="1692"/>
        <end position="1715"/>
    </location>
</feature>
<evidence type="ECO:0000313" key="4">
    <source>
        <dbReference type="EMBL" id="UYV82969.1"/>
    </source>
</evidence>
<dbReference type="InterPro" id="IPR014720">
    <property type="entry name" value="dsRBD_dom"/>
</dbReference>
<feature type="compositionally biased region" description="Polar residues" evidence="2">
    <location>
        <begin position="1544"/>
        <end position="1566"/>
    </location>
</feature>
<feature type="compositionally biased region" description="Basic and acidic residues" evidence="2">
    <location>
        <begin position="1567"/>
        <end position="1584"/>
    </location>
</feature>
<dbReference type="Proteomes" id="UP001235939">
    <property type="component" value="Chromosome 22"/>
</dbReference>
<feature type="domain" description="FHA" evidence="3">
    <location>
        <begin position="1099"/>
        <end position="1153"/>
    </location>
</feature>
<dbReference type="Pfam" id="PF00498">
    <property type="entry name" value="FHA"/>
    <property type="match status" value="2"/>
</dbReference>
<dbReference type="SMART" id="SM00358">
    <property type="entry name" value="DSRM"/>
    <property type="match status" value="2"/>
</dbReference>
<feature type="region of interest" description="Disordered" evidence="2">
    <location>
        <begin position="1"/>
        <end position="73"/>
    </location>
</feature>
<feature type="non-terminal residue" evidence="4">
    <location>
        <position position="1899"/>
    </location>
</feature>
<evidence type="ECO:0000256" key="2">
    <source>
        <dbReference type="SAM" id="MobiDB-lite"/>
    </source>
</evidence>
<feature type="compositionally biased region" description="Acidic residues" evidence="2">
    <location>
        <begin position="1515"/>
        <end position="1524"/>
    </location>
</feature>
<dbReference type="InterPro" id="IPR048998">
    <property type="entry name" value="STPR"/>
</dbReference>
<feature type="compositionally biased region" description="Basic and acidic residues" evidence="2">
    <location>
        <begin position="1864"/>
        <end position="1875"/>
    </location>
</feature>
<feature type="compositionally biased region" description="Basic and acidic residues" evidence="2">
    <location>
        <begin position="855"/>
        <end position="869"/>
    </location>
</feature>
<evidence type="ECO:0000256" key="1">
    <source>
        <dbReference type="SAM" id="Coils"/>
    </source>
</evidence>
<protein>
    <submittedName>
        <fullName evidence="4">SLC4A1AP</fullName>
    </submittedName>
</protein>
<feature type="compositionally biased region" description="Basic and acidic residues" evidence="2">
    <location>
        <begin position="50"/>
        <end position="65"/>
    </location>
</feature>
<feature type="coiled-coil region" evidence="1">
    <location>
        <begin position="428"/>
        <end position="455"/>
    </location>
</feature>
<feature type="compositionally biased region" description="Low complexity" evidence="2">
    <location>
        <begin position="1680"/>
        <end position="1691"/>
    </location>
</feature>
<feature type="compositionally biased region" description="Basic and acidic residues" evidence="2">
    <location>
        <begin position="1592"/>
        <end position="1629"/>
    </location>
</feature>
<dbReference type="CDD" id="cd19856">
    <property type="entry name" value="DSRM_Kanadaptin"/>
    <property type="match status" value="2"/>
</dbReference>
<feature type="region of interest" description="Disordered" evidence="2">
    <location>
        <begin position="1770"/>
        <end position="1878"/>
    </location>
</feature>
<dbReference type="Gene3D" id="2.60.200.20">
    <property type="match status" value="2"/>
</dbReference>
<feature type="domain" description="FHA" evidence="3">
    <location>
        <begin position="144"/>
        <end position="198"/>
    </location>
</feature>
<evidence type="ECO:0000259" key="3">
    <source>
        <dbReference type="PROSITE" id="PS50006"/>
    </source>
</evidence>
<feature type="compositionally biased region" description="Basic and acidic residues" evidence="2">
    <location>
        <begin position="832"/>
        <end position="847"/>
    </location>
</feature>
<evidence type="ECO:0000313" key="5">
    <source>
        <dbReference type="Proteomes" id="UP001235939"/>
    </source>
</evidence>
<feature type="region of interest" description="Disordered" evidence="2">
    <location>
        <begin position="811"/>
        <end position="869"/>
    </location>
</feature>
<feature type="region of interest" description="Disordered" evidence="2">
    <location>
        <begin position="538"/>
        <end position="734"/>
    </location>
</feature>
<feature type="compositionally biased region" description="Basic and acidic residues" evidence="2">
    <location>
        <begin position="811"/>
        <end position="820"/>
    </location>
</feature>
<feature type="compositionally biased region" description="Basic and acidic residues" evidence="2">
    <location>
        <begin position="1"/>
        <end position="23"/>
    </location>
</feature>
<feature type="compositionally biased region" description="Basic and acidic residues" evidence="2">
    <location>
        <begin position="612"/>
        <end position="629"/>
    </location>
</feature>
<dbReference type="PROSITE" id="PS50006">
    <property type="entry name" value="FHA_DOMAIN"/>
    <property type="match status" value="2"/>
</dbReference>
<feature type="compositionally biased region" description="Basic and acidic residues" evidence="2">
    <location>
        <begin position="1770"/>
        <end position="1783"/>
    </location>
</feature>